<proteinExistence type="predicted"/>
<dbReference type="Pfam" id="PF00188">
    <property type="entry name" value="CAP"/>
    <property type="match status" value="1"/>
</dbReference>
<organism evidence="3 4">
    <name type="scientific">Bacillus lumedeiriae</name>
    <dbReference type="NCBI Taxonomy" id="3058829"/>
    <lineage>
        <taxon>Bacteria</taxon>
        <taxon>Bacillati</taxon>
        <taxon>Bacillota</taxon>
        <taxon>Bacilli</taxon>
        <taxon>Bacillales</taxon>
        <taxon>Bacillaceae</taxon>
        <taxon>Bacillus</taxon>
    </lineage>
</organism>
<dbReference type="PANTHER" id="PTHR31157">
    <property type="entry name" value="SCP DOMAIN-CONTAINING PROTEIN"/>
    <property type="match status" value="1"/>
</dbReference>
<dbReference type="CDD" id="cd05379">
    <property type="entry name" value="CAP_bacterial"/>
    <property type="match status" value="1"/>
</dbReference>
<dbReference type="PANTHER" id="PTHR31157:SF1">
    <property type="entry name" value="SCP DOMAIN-CONTAINING PROTEIN"/>
    <property type="match status" value="1"/>
</dbReference>
<feature type="domain" description="CAP-associated" evidence="2">
    <location>
        <begin position="107"/>
        <end position="240"/>
    </location>
</feature>
<evidence type="ECO:0000259" key="1">
    <source>
        <dbReference type="Pfam" id="PF00188"/>
    </source>
</evidence>
<dbReference type="InterPro" id="IPR014044">
    <property type="entry name" value="CAP_dom"/>
</dbReference>
<evidence type="ECO:0000313" key="3">
    <source>
        <dbReference type="EMBL" id="MFK2825523.1"/>
    </source>
</evidence>
<dbReference type="SUPFAM" id="SSF55797">
    <property type="entry name" value="PR-1-like"/>
    <property type="match status" value="1"/>
</dbReference>
<evidence type="ECO:0000259" key="2">
    <source>
        <dbReference type="Pfam" id="PF14504"/>
    </source>
</evidence>
<accession>A0ABW8I7S9</accession>
<sequence length="378" mass="43789">MRRLFVTLLLLFLLFVSWPFIEKQLGKTDTLPSLENIKEDILALKEDPAVATALDTLYQSFYQLIMEVDDTVTALSQQQSETTPVEKPHLEKPAKQAFSVHNIELLDSKEKVEQLVGPPKRSSYNEYGTEWHTYHKDYQNFMMVIYDEENKVEGLYTNQDLIASVSGIKLGTPKDTVLQSLGTPLSGMRKGLVFLQFEKDRDYDVFDMDDSYVTVFYDKHENNTVTAIQIISKHLEQKKNDVYTEGSKQLEEGFAYQLFDLTNAARVNHRLPILTWDDEVKETAKKHSIDMAAHHYFSHTNLQGQSPFDRMDKDHIFYTAAGENLAYGQFNSIFAHEGLMNSLGHRENILRPEYRFLGVGVAFNEKFQPYYTENFFRR</sequence>
<comment type="caution">
    <text evidence="3">The sequence shown here is derived from an EMBL/GenBank/DDBJ whole genome shotgun (WGS) entry which is preliminary data.</text>
</comment>
<gene>
    <name evidence="3" type="ORF">QYG89_07455</name>
</gene>
<dbReference type="InterPro" id="IPR035940">
    <property type="entry name" value="CAP_sf"/>
</dbReference>
<evidence type="ECO:0000313" key="4">
    <source>
        <dbReference type="Proteomes" id="UP001619911"/>
    </source>
</evidence>
<name>A0ABW8I7S9_9BACI</name>
<protein>
    <submittedName>
        <fullName evidence="3">CAP domain-containing protein</fullName>
    </submittedName>
</protein>
<dbReference type="InterPro" id="IPR029410">
    <property type="entry name" value="CAP_assoc"/>
</dbReference>
<dbReference type="EMBL" id="JAUIYO010000003">
    <property type="protein sequence ID" value="MFK2825523.1"/>
    <property type="molecule type" value="Genomic_DNA"/>
</dbReference>
<dbReference type="Pfam" id="PF14504">
    <property type="entry name" value="CAP_assoc_N"/>
    <property type="match status" value="1"/>
</dbReference>
<dbReference type="Gene3D" id="3.40.33.10">
    <property type="entry name" value="CAP"/>
    <property type="match status" value="1"/>
</dbReference>
<dbReference type="Proteomes" id="UP001619911">
    <property type="component" value="Unassembled WGS sequence"/>
</dbReference>
<reference evidence="3 4" key="1">
    <citation type="submission" date="2023-07" db="EMBL/GenBank/DDBJ databases">
        <title>Bacillus lucianemedeirus sp. nov, a new species isolated from an immunobiological production facility.</title>
        <authorList>
            <person name="Costa L.V."/>
            <person name="Miranda R.V.S.L."/>
            <person name="Brandao M.L.L."/>
            <person name="Reis C.M.F."/>
            <person name="Frazao A.M."/>
            <person name="Cruz F.V."/>
            <person name="Baio P.V.P."/>
            <person name="Veras J.F.C."/>
            <person name="Ramos J.N."/>
            <person name="Vieira V."/>
        </authorList>
    </citation>
    <scope>NUCLEOTIDE SEQUENCE [LARGE SCALE GENOMIC DNA]</scope>
    <source>
        <strain evidence="3 4">B190/17</strain>
    </source>
</reference>
<dbReference type="RefSeq" id="WP_404316161.1">
    <property type="nucleotide sequence ID" value="NZ_JAUIYO010000003.1"/>
</dbReference>
<keyword evidence="4" id="KW-1185">Reference proteome</keyword>
<feature type="domain" description="SCP" evidence="1">
    <location>
        <begin position="259"/>
        <end position="372"/>
    </location>
</feature>